<feature type="region of interest" description="Disordered" evidence="9">
    <location>
        <begin position="81"/>
        <end position="104"/>
    </location>
</feature>
<protein>
    <submittedName>
        <fullName evidence="12">Chemotaxis protein MotB</fullName>
    </submittedName>
</protein>
<dbReference type="PANTHER" id="PTHR30329:SF21">
    <property type="entry name" value="LIPOPROTEIN YIAD-RELATED"/>
    <property type="match status" value="1"/>
</dbReference>
<keyword evidence="8" id="KW-0175">Coiled coil</keyword>
<evidence type="ECO:0000256" key="1">
    <source>
        <dbReference type="ARBA" id="ARBA00004162"/>
    </source>
</evidence>
<dbReference type="CDD" id="cd07185">
    <property type="entry name" value="OmpA_C-like"/>
    <property type="match status" value="1"/>
</dbReference>
<dbReference type="InterPro" id="IPR050330">
    <property type="entry name" value="Bact_OuterMem_StrucFunc"/>
</dbReference>
<keyword evidence="5 10" id="KW-1133">Transmembrane helix</keyword>
<keyword evidence="3" id="KW-1003">Cell membrane</keyword>
<keyword evidence="6 7" id="KW-0472">Membrane</keyword>
<dbReference type="Pfam" id="PF13677">
    <property type="entry name" value="MotB_plug"/>
    <property type="match status" value="1"/>
</dbReference>
<comment type="similarity">
    <text evidence="2">Belongs to the MotB family.</text>
</comment>
<evidence type="ECO:0000256" key="5">
    <source>
        <dbReference type="ARBA" id="ARBA00022989"/>
    </source>
</evidence>
<sequence length="331" mass="35467">MAGDAKKLQPIIIKKVKKGGHAAHGGAWKIAYADFVTAMMAFFLLMWLLGSTTEGDKKGIADFFQSPLKVAMLGGSGSGDSSSVIRGGGKDLTRETGQVKEGESAAKRASYTLRALKEEQRKAEKSRLEQLKTKVENVLAENPKLAALGGQIRLDMTKEGLRIQIVDEGNRPMFDSGSAVVKPYMRELLRELGSVLTEVPNRLTVEGHTDAQPFSAGDKGYSNWELSADRANASRRELVAGGLSEARMLRVQGLAASKLLDAKDPNGALNRRISIIVMNRDAEDAVLKNLPDEPDADAPATDGTTQVPPTGVTNVPGTGKMPQTETSAPVR</sequence>
<organism evidence="12 13">
    <name type="scientific">Pelomonas aquatica</name>
    <dbReference type="NCBI Taxonomy" id="431058"/>
    <lineage>
        <taxon>Bacteria</taxon>
        <taxon>Pseudomonadati</taxon>
        <taxon>Pseudomonadota</taxon>
        <taxon>Betaproteobacteria</taxon>
        <taxon>Burkholderiales</taxon>
        <taxon>Sphaerotilaceae</taxon>
        <taxon>Roseateles</taxon>
    </lineage>
</organism>
<proteinExistence type="inferred from homology"/>
<feature type="compositionally biased region" description="Basic and acidic residues" evidence="9">
    <location>
        <begin position="88"/>
        <end position="104"/>
    </location>
</feature>
<dbReference type="SUPFAM" id="SSF103088">
    <property type="entry name" value="OmpA-like"/>
    <property type="match status" value="1"/>
</dbReference>
<evidence type="ECO:0000313" key="12">
    <source>
        <dbReference type="EMBL" id="MDR7295607.1"/>
    </source>
</evidence>
<evidence type="ECO:0000256" key="7">
    <source>
        <dbReference type="PROSITE-ProRule" id="PRU00473"/>
    </source>
</evidence>
<evidence type="ECO:0000256" key="6">
    <source>
        <dbReference type="ARBA" id="ARBA00023136"/>
    </source>
</evidence>
<feature type="coiled-coil region" evidence="8">
    <location>
        <begin position="114"/>
        <end position="141"/>
    </location>
</feature>
<accession>A0ABU1Z4T1</accession>
<dbReference type="Gene3D" id="3.30.1330.60">
    <property type="entry name" value="OmpA-like domain"/>
    <property type="match status" value="1"/>
</dbReference>
<evidence type="ECO:0000256" key="9">
    <source>
        <dbReference type="SAM" id="MobiDB-lite"/>
    </source>
</evidence>
<reference evidence="12 13" key="1">
    <citation type="submission" date="2023-07" db="EMBL/GenBank/DDBJ databases">
        <title>Sorghum-associated microbial communities from plants grown in Nebraska, USA.</title>
        <authorList>
            <person name="Schachtman D."/>
        </authorList>
    </citation>
    <scope>NUCLEOTIDE SEQUENCE [LARGE SCALE GENOMIC DNA]</scope>
    <source>
        <strain evidence="12 13">BE310</strain>
    </source>
</reference>
<evidence type="ECO:0000313" key="13">
    <source>
        <dbReference type="Proteomes" id="UP001180536"/>
    </source>
</evidence>
<dbReference type="Proteomes" id="UP001180536">
    <property type="component" value="Unassembled WGS sequence"/>
</dbReference>
<comment type="caution">
    <text evidence="12">The sequence shown here is derived from an EMBL/GenBank/DDBJ whole genome shotgun (WGS) entry which is preliminary data.</text>
</comment>
<evidence type="ECO:0000259" key="11">
    <source>
        <dbReference type="PROSITE" id="PS51123"/>
    </source>
</evidence>
<dbReference type="RefSeq" id="WP_310342176.1">
    <property type="nucleotide sequence ID" value="NZ_JAVDXQ010000001.1"/>
</dbReference>
<keyword evidence="13" id="KW-1185">Reference proteome</keyword>
<feature type="region of interest" description="Disordered" evidence="9">
    <location>
        <begin position="288"/>
        <end position="331"/>
    </location>
</feature>
<name>A0ABU1Z4T1_9BURK</name>
<dbReference type="EMBL" id="JAVDXQ010000001">
    <property type="protein sequence ID" value="MDR7295607.1"/>
    <property type="molecule type" value="Genomic_DNA"/>
</dbReference>
<comment type="subcellular location">
    <subcellularLocation>
        <location evidence="1">Cell membrane</location>
        <topology evidence="1">Single-pass membrane protein</topology>
    </subcellularLocation>
</comment>
<dbReference type="InterPro" id="IPR025713">
    <property type="entry name" value="MotB-like_N_dom"/>
</dbReference>
<dbReference type="Pfam" id="PF00691">
    <property type="entry name" value="OmpA"/>
    <property type="match status" value="1"/>
</dbReference>
<evidence type="ECO:0000256" key="4">
    <source>
        <dbReference type="ARBA" id="ARBA00022692"/>
    </source>
</evidence>
<dbReference type="NCBIfam" id="NF006548">
    <property type="entry name" value="PRK09041.1"/>
    <property type="match status" value="1"/>
</dbReference>
<dbReference type="InterPro" id="IPR036737">
    <property type="entry name" value="OmpA-like_sf"/>
</dbReference>
<dbReference type="PANTHER" id="PTHR30329">
    <property type="entry name" value="STATOR ELEMENT OF FLAGELLAR MOTOR COMPLEX"/>
    <property type="match status" value="1"/>
</dbReference>
<feature type="domain" description="OmpA-like" evidence="11">
    <location>
        <begin position="161"/>
        <end position="281"/>
    </location>
</feature>
<gene>
    <name evidence="12" type="ORF">J2X16_000928</name>
</gene>
<evidence type="ECO:0000256" key="8">
    <source>
        <dbReference type="SAM" id="Coils"/>
    </source>
</evidence>
<dbReference type="InterPro" id="IPR006665">
    <property type="entry name" value="OmpA-like"/>
</dbReference>
<evidence type="ECO:0000256" key="3">
    <source>
        <dbReference type="ARBA" id="ARBA00022475"/>
    </source>
</evidence>
<evidence type="ECO:0000256" key="2">
    <source>
        <dbReference type="ARBA" id="ARBA00008914"/>
    </source>
</evidence>
<keyword evidence="4 10" id="KW-0812">Transmembrane</keyword>
<dbReference type="PROSITE" id="PS51123">
    <property type="entry name" value="OMPA_2"/>
    <property type="match status" value="1"/>
</dbReference>
<feature type="compositionally biased region" description="Polar residues" evidence="9">
    <location>
        <begin position="306"/>
        <end position="331"/>
    </location>
</feature>
<feature type="transmembrane region" description="Helical" evidence="10">
    <location>
        <begin position="30"/>
        <end position="49"/>
    </location>
</feature>
<evidence type="ECO:0000256" key="10">
    <source>
        <dbReference type="SAM" id="Phobius"/>
    </source>
</evidence>